<dbReference type="AlphaFoldDB" id="A0A0V9ULN3"/>
<reference evidence="2" key="1">
    <citation type="submission" date="2015-01" db="EMBL/GenBank/DDBJ databases">
        <title>Draft genome sequence of Rhodococcus pyridinivorans strain KG-16, a hydrocarbon-degrading bacterium.</title>
        <authorList>
            <person name="Aggarwal R.K."/>
            <person name="Dawar C."/>
        </authorList>
    </citation>
    <scope>NUCLEOTIDE SEQUENCE [LARGE SCALE GENOMIC DNA]</scope>
    <source>
        <strain evidence="2">KG-16</strain>
    </source>
</reference>
<dbReference type="Proteomes" id="UP000053060">
    <property type="component" value="Unassembled WGS sequence"/>
</dbReference>
<dbReference type="PATRIC" id="fig|1441730.3.peg.2026"/>
<accession>A0A0V9ULN3</accession>
<name>A0A0V9ULN3_9NOCA</name>
<comment type="caution">
    <text evidence="1">The sequence shown here is derived from an EMBL/GenBank/DDBJ whole genome shotgun (WGS) entry which is preliminary data.</text>
</comment>
<proteinExistence type="predicted"/>
<protein>
    <submittedName>
        <fullName evidence="1">Chromosome partitioning protein ParB</fullName>
    </submittedName>
</protein>
<dbReference type="InterPro" id="IPR036086">
    <property type="entry name" value="ParB/Sulfiredoxin_sf"/>
</dbReference>
<evidence type="ECO:0000313" key="1">
    <source>
        <dbReference type="EMBL" id="KSZ58900.1"/>
    </source>
</evidence>
<dbReference type="RefSeq" id="WP_060651687.1">
    <property type="nucleotide sequence ID" value="NZ_AZXY01000004.1"/>
</dbReference>
<evidence type="ECO:0000313" key="2">
    <source>
        <dbReference type="Proteomes" id="UP000053060"/>
    </source>
</evidence>
<dbReference type="SUPFAM" id="SSF110849">
    <property type="entry name" value="ParB/Sulfiredoxin"/>
    <property type="match status" value="1"/>
</dbReference>
<organism evidence="1 2">
    <name type="scientific">Rhodococcus pyridinivorans KG-16</name>
    <dbReference type="NCBI Taxonomy" id="1441730"/>
    <lineage>
        <taxon>Bacteria</taxon>
        <taxon>Bacillati</taxon>
        <taxon>Actinomycetota</taxon>
        <taxon>Actinomycetes</taxon>
        <taxon>Mycobacteriales</taxon>
        <taxon>Nocardiaceae</taxon>
        <taxon>Rhodococcus</taxon>
    </lineage>
</organism>
<dbReference type="GeneID" id="86865065"/>
<sequence length="281" mass="32424">MARDTGFPVSDAGDDFARQRRRAEYARLIAWLRREPADVNTVLPFDDVVAALGRLGERRLGLQIIEVASIVGSVDRADDFDRHFRPTSARLRARWERIAAARRRGEAMPPISVYRVGPMHFVQDGHHRVSIAYAQGDRTIDAYVTEIATKVPAEGIRARPDLVRKDHFRMFLGRVPLHGAEQDAIRVSDPWGYAELAEAVEAWGFRLMQDLGEYLTREEVARRWYEEEFVPVVAMAREAGMLRSRTDAEVYLWIASERYRLVRRHVWSEEIVDELRSRAPR</sequence>
<dbReference type="EMBL" id="AZXY01000004">
    <property type="protein sequence ID" value="KSZ58900.1"/>
    <property type="molecule type" value="Genomic_DNA"/>
</dbReference>
<reference evidence="1 2" key="2">
    <citation type="journal article" date="2016" name="Genome Announc.">
        <title>Draft Genome Sequence of a Versatile Hydrocarbon-Degrading Bacterium, Rhodococcus pyridinivorans Strain KG-16, Collected from Oil Fields in India.</title>
        <authorList>
            <person name="Aggarwal R.K."/>
            <person name="Dawar C."/>
            <person name="Phanindranath R."/>
            <person name="Mutnuri L."/>
            <person name="Dayal A.M."/>
        </authorList>
    </citation>
    <scope>NUCLEOTIDE SEQUENCE [LARGE SCALE GENOMIC DNA]</scope>
    <source>
        <strain evidence="1 2">KG-16</strain>
    </source>
</reference>
<gene>
    <name evidence="1" type="ORF">Z045_09755</name>
</gene>